<comment type="similarity">
    <text evidence="5">Belongs to the FMN-dependent alpha-hydroxy acid dehydrogenase family.</text>
</comment>
<keyword evidence="3 7" id="KW-0288">FMN</keyword>
<dbReference type="GO" id="GO:0010181">
    <property type="term" value="F:FMN binding"/>
    <property type="evidence" value="ECO:0007669"/>
    <property type="project" value="InterPro"/>
</dbReference>
<evidence type="ECO:0000256" key="5">
    <source>
        <dbReference type="ARBA" id="ARBA00024042"/>
    </source>
</evidence>
<evidence type="ECO:0000256" key="6">
    <source>
        <dbReference type="PIRSR" id="PIRSR000138-1"/>
    </source>
</evidence>
<dbReference type="InterPro" id="IPR037396">
    <property type="entry name" value="FMN_HAD"/>
</dbReference>
<dbReference type="InterPro" id="IPR000262">
    <property type="entry name" value="FMN-dep_DH"/>
</dbReference>
<feature type="binding site" evidence="7">
    <location>
        <position position="262"/>
    </location>
    <ligand>
        <name>glyoxylate</name>
        <dbReference type="ChEBI" id="CHEBI:36655"/>
    </ligand>
</feature>
<dbReference type="SUPFAM" id="SSF51395">
    <property type="entry name" value="FMN-linked oxidoreductases"/>
    <property type="match status" value="1"/>
</dbReference>
<dbReference type="RefSeq" id="WP_203960709.1">
    <property type="nucleotide sequence ID" value="NZ_AP023355.1"/>
</dbReference>
<feature type="binding site" evidence="7">
    <location>
        <position position="259"/>
    </location>
    <ligand>
        <name>glyoxylate</name>
        <dbReference type="ChEBI" id="CHEBI:36655"/>
    </ligand>
</feature>
<feature type="binding site" evidence="7">
    <location>
        <position position="257"/>
    </location>
    <ligand>
        <name>FMN</name>
        <dbReference type="ChEBI" id="CHEBI:58210"/>
    </ligand>
</feature>
<dbReference type="FunFam" id="3.20.20.70:FF:000029">
    <property type="entry name" value="L-lactate dehydrogenase"/>
    <property type="match status" value="1"/>
</dbReference>
<evidence type="ECO:0000256" key="7">
    <source>
        <dbReference type="PIRSR" id="PIRSR000138-2"/>
    </source>
</evidence>
<dbReference type="GO" id="GO:0016614">
    <property type="term" value="F:oxidoreductase activity, acting on CH-OH group of donors"/>
    <property type="evidence" value="ECO:0007669"/>
    <property type="project" value="UniProtKB-ARBA"/>
</dbReference>
<dbReference type="Gene3D" id="3.20.20.70">
    <property type="entry name" value="Aldolase class I"/>
    <property type="match status" value="1"/>
</dbReference>
<feature type="binding site" evidence="7">
    <location>
        <position position="131"/>
    </location>
    <ligand>
        <name>FMN</name>
        <dbReference type="ChEBI" id="CHEBI:58210"/>
    </ligand>
</feature>
<dbReference type="AlphaFoldDB" id="A0A7R7DLN5"/>
<comment type="cofactor">
    <cofactor evidence="1">
        <name>FMN</name>
        <dbReference type="ChEBI" id="CHEBI:58210"/>
    </cofactor>
</comment>
<feature type="binding site" evidence="7">
    <location>
        <position position="159"/>
    </location>
    <ligand>
        <name>FMN</name>
        <dbReference type="ChEBI" id="CHEBI:58210"/>
    </ligand>
</feature>
<feature type="binding site" evidence="7">
    <location>
        <position position="133"/>
    </location>
    <ligand>
        <name>glyoxylate</name>
        <dbReference type="ChEBI" id="CHEBI:36655"/>
    </ligand>
</feature>
<protein>
    <submittedName>
        <fullName evidence="9">Alpha-hydroxy-acid oxidizing enzyme</fullName>
    </submittedName>
</protein>
<dbReference type="PROSITE" id="PS51349">
    <property type="entry name" value="FMN_HYDROXY_ACID_DH_2"/>
    <property type="match status" value="1"/>
</dbReference>
<accession>A0A7R7DLN5</accession>
<dbReference type="InterPro" id="IPR008259">
    <property type="entry name" value="FMN_hydac_DH_AS"/>
</dbReference>
<feature type="binding site" evidence="7">
    <location>
        <position position="235"/>
    </location>
    <ligand>
        <name>FMN</name>
        <dbReference type="ChEBI" id="CHEBI:58210"/>
    </ligand>
</feature>
<feature type="binding site" evidence="7">
    <location>
        <begin position="82"/>
        <end position="84"/>
    </location>
    <ligand>
        <name>FMN</name>
        <dbReference type="ChEBI" id="CHEBI:58210"/>
    </ligand>
</feature>
<feature type="binding site" evidence="7">
    <location>
        <begin position="313"/>
        <end position="314"/>
    </location>
    <ligand>
        <name>FMN</name>
        <dbReference type="ChEBI" id="CHEBI:58210"/>
    </ligand>
</feature>
<dbReference type="PROSITE" id="PS00557">
    <property type="entry name" value="FMN_HYDROXY_ACID_DH_1"/>
    <property type="match status" value="1"/>
</dbReference>
<dbReference type="KEGG" id="atl:Athai_14010"/>
<sequence length="366" mass="37563">MTRSGVAPESLAAVRRLAESLLPGDVWDFIEGGADGETALAANRAALDRVRLLPRVLAGLSEVTTAGTLLGSAAGMPVAVAPMAYQRLAHPDGESAVARAARDAGVPFVAAMLASATIEEMAELGGAPWLQLYWLRDRGLLAELVARAERAGYRGLFVTVDVPVLGNRLRDVRNRFTLPADVGPVNLSGGPVAAHDRVDGDSAVAVHTSAMFAPDAGWQDLAWLRERTALPLAVKGVLDPRDARHAVDRGADAVVVSNHGGRQFDGAAASVDALPAVVEAVGDRAEVLLDGGVRSGTDVLRALALGASGALLGRPVLWGLATGGESGVARVLEIVRAELARGLTLAGCADPAAAAALDVLGVGHAR</sequence>
<dbReference type="PANTHER" id="PTHR10578">
    <property type="entry name" value="S -2-HYDROXY-ACID OXIDASE-RELATED"/>
    <property type="match status" value="1"/>
</dbReference>
<keyword evidence="10" id="KW-1185">Reference proteome</keyword>
<dbReference type="InterPro" id="IPR013785">
    <property type="entry name" value="Aldolase_TIM"/>
</dbReference>
<evidence type="ECO:0000256" key="4">
    <source>
        <dbReference type="ARBA" id="ARBA00023002"/>
    </source>
</evidence>
<name>A0A7R7DLN5_9ACTN</name>
<evidence type="ECO:0000313" key="10">
    <source>
        <dbReference type="Proteomes" id="UP000611640"/>
    </source>
</evidence>
<evidence type="ECO:0000256" key="3">
    <source>
        <dbReference type="ARBA" id="ARBA00022643"/>
    </source>
</evidence>
<feature type="binding site" evidence="7">
    <location>
        <begin position="290"/>
        <end position="294"/>
    </location>
    <ligand>
        <name>FMN</name>
        <dbReference type="ChEBI" id="CHEBI:58210"/>
    </ligand>
</feature>
<dbReference type="PIRSF" id="PIRSF000138">
    <property type="entry name" value="Al-hdrx_acd_dh"/>
    <property type="match status" value="1"/>
</dbReference>
<dbReference type="EMBL" id="AP023355">
    <property type="protein sequence ID" value="BCJ33898.1"/>
    <property type="molecule type" value="Genomic_DNA"/>
</dbReference>
<feature type="binding site" evidence="7">
    <location>
        <position position="168"/>
    </location>
    <ligand>
        <name>glyoxylate</name>
        <dbReference type="ChEBI" id="CHEBI:36655"/>
    </ligand>
</feature>
<keyword evidence="4" id="KW-0560">Oxidoreductase</keyword>
<dbReference type="Pfam" id="PF01070">
    <property type="entry name" value="FMN_dh"/>
    <property type="match status" value="1"/>
</dbReference>
<evidence type="ECO:0000259" key="8">
    <source>
        <dbReference type="PROSITE" id="PS51349"/>
    </source>
</evidence>
<dbReference type="Proteomes" id="UP000611640">
    <property type="component" value="Chromosome"/>
</dbReference>
<evidence type="ECO:0000256" key="2">
    <source>
        <dbReference type="ARBA" id="ARBA00022630"/>
    </source>
</evidence>
<evidence type="ECO:0000313" key="9">
    <source>
        <dbReference type="EMBL" id="BCJ33898.1"/>
    </source>
</evidence>
<reference evidence="9 10" key="1">
    <citation type="submission" date="2020-08" db="EMBL/GenBank/DDBJ databases">
        <title>Whole genome shotgun sequence of Actinocatenispora thailandica NBRC 105041.</title>
        <authorList>
            <person name="Komaki H."/>
            <person name="Tamura T."/>
        </authorList>
    </citation>
    <scope>NUCLEOTIDE SEQUENCE [LARGE SCALE GENOMIC DNA]</scope>
    <source>
        <strain evidence="9 10">NBRC 105041</strain>
    </source>
</reference>
<organism evidence="9 10">
    <name type="scientific">Actinocatenispora thailandica</name>
    <dbReference type="NCBI Taxonomy" id="227318"/>
    <lineage>
        <taxon>Bacteria</taxon>
        <taxon>Bacillati</taxon>
        <taxon>Actinomycetota</taxon>
        <taxon>Actinomycetes</taxon>
        <taxon>Micromonosporales</taxon>
        <taxon>Micromonosporaceae</taxon>
        <taxon>Actinocatenispora</taxon>
    </lineage>
</organism>
<keyword evidence="2 7" id="KW-0285">Flavoprotein</keyword>
<proteinExistence type="inferred from homology"/>
<dbReference type="CDD" id="cd02809">
    <property type="entry name" value="alpha_hydroxyacid_oxid_FMN"/>
    <property type="match status" value="1"/>
</dbReference>
<evidence type="ECO:0000256" key="1">
    <source>
        <dbReference type="ARBA" id="ARBA00001917"/>
    </source>
</evidence>
<dbReference type="PANTHER" id="PTHR10578:SF107">
    <property type="entry name" value="2-HYDROXYACID OXIDASE 1"/>
    <property type="match status" value="1"/>
</dbReference>
<gene>
    <name evidence="9" type="ORF">Athai_14010</name>
</gene>
<feature type="active site" description="Proton acceptor" evidence="6">
    <location>
        <position position="259"/>
    </location>
</feature>
<dbReference type="InterPro" id="IPR012133">
    <property type="entry name" value="Alpha-hydoxy_acid_DH_FMN"/>
</dbReference>
<feature type="domain" description="FMN hydroxy acid dehydrogenase" evidence="8">
    <location>
        <begin position="3"/>
        <end position="364"/>
    </location>
</feature>